<evidence type="ECO:0000256" key="4">
    <source>
        <dbReference type="ARBA" id="ARBA00023254"/>
    </source>
</evidence>
<keyword evidence="3" id="KW-0862">Zinc</keyword>
<proteinExistence type="predicted"/>
<evidence type="ECO:0000259" key="7">
    <source>
        <dbReference type="PROSITE" id="PS50089"/>
    </source>
</evidence>
<keyword evidence="9" id="KW-1185">Reference proteome</keyword>
<feature type="region of interest" description="Disordered" evidence="6">
    <location>
        <begin position="230"/>
        <end position="268"/>
    </location>
</feature>
<dbReference type="PANTHER" id="PTHR22663:SF17">
    <property type="entry name" value="RING FINGER PROTEIN NARYA-RELATED"/>
    <property type="match status" value="1"/>
</dbReference>
<dbReference type="GO" id="GO:0016925">
    <property type="term" value="P:protein sumoylation"/>
    <property type="evidence" value="ECO:0007669"/>
    <property type="project" value="TreeGrafter"/>
</dbReference>
<evidence type="ECO:0000313" key="9">
    <source>
        <dbReference type="Proteomes" id="UP000298663"/>
    </source>
</evidence>
<dbReference type="InterPro" id="IPR042123">
    <property type="entry name" value="Zip3/RNF212-like"/>
</dbReference>
<accession>A0A4U5LWF4</accession>
<dbReference type="EMBL" id="AZBU02000011">
    <property type="protein sequence ID" value="TKR60492.1"/>
    <property type="molecule type" value="Genomic_DNA"/>
</dbReference>
<dbReference type="STRING" id="34508.A0A4U5LWF4"/>
<dbReference type="InterPro" id="IPR001841">
    <property type="entry name" value="Znf_RING"/>
</dbReference>
<dbReference type="GO" id="GO:0007129">
    <property type="term" value="P:homologous chromosome pairing at meiosis"/>
    <property type="evidence" value="ECO:0007669"/>
    <property type="project" value="TreeGrafter"/>
</dbReference>
<dbReference type="InterPro" id="IPR017907">
    <property type="entry name" value="Znf_RING_CS"/>
</dbReference>
<organism evidence="8 9">
    <name type="scientific">Steinernema carpocapsae</name>
    <name type="common">Entomopathogenic nematode</name>
    <dbReference type="NCBI Taxonomy" id="34508"/>
    <lineage>
        <taxon>Eukaryota</taxon>
        <taxon>Metazoa</taxon>
        <taxon>Ecdysozoa</taxon>
        <taxon>Nematoda</taxon>
        <taxon>Chromadorea</taxon>
        <taxon>Rhabditida</taxon>
        <taxon>Tylenchina</taxon>
        <taxon>Panagrolaimomorpha</taxon>
        <taxon>Strongyloidoidea</taxon>
        <taxon>Steinernematidae</taxon>
        <taxon>Steinernema</taxon>
    </lineage>
</organism>
<keyword evidence="2 5" id="KW-0863">Zinc-finger</keyword>
<dbReference type="PANTHER" id="PTHR22663">
    <property type="entry name" value="RING FINGER PROTEIN NARYA-RELATED"/>
    <property type="match status" value="1"/>
</dbReference>
<dbReference type="OrthoDB" id="2535391at2759"/>
<keyword evidence="1" id="KW-0479">Metal-binding</keyword>
<evidence type="ECO:0000256" key="5">
    <source>
        <dbReference type="PROSITE-ProRule" id="PRU00175"/>
    </source>
</evidence>
<sequence>MPENRSIQDLLSDCIFANKEELTGVVSGQVSAPLRSTSQLHSDLRWIPACYVSRDSKQRMNDFVHCNSCSRLPQNGQGTFFLGSCSHILCHKCVTKTVLPPGNVTNPKQPHMCIVCKQHGRYYEINRKMPTQMAQFFRDPKDLCENYVKQIKQVLDFRSHHRGRLFKAQTEQFKKCSTMYRKLQTEYKKRSEGEKAAISESRRYQEQLKAAKEKIEENERELARLRQLVQRSNGQHTPGRHSHTPGRQSHTPSRLSGGSRGIATPSQNNTEISFIGVCTSTPINERGVMPHRVHQGGIFGAADGISPIAQGGDYLTTPAMLGIGNARSNRGSNERAKRDRNDYY</sequence>
<evidence type="ECO:0000256" key="2">
    <source>
        <dbReference type="ARBA" id="ARBA00022771"/>
    </source>
</evidence>
<dbReference type="PROSITE" id="PS00518">
    <property type="entry name" value="ZF_RING_1"/>
    <property type="match status" value="1"/>
</dbReference>
<protein>
    <recommendedName>
        <fullName evidence="7">RING-type domain-containing protein</fullName>
    </recommendedName>
</protein>
<feature type="compositionally biased region" description="Polar residues" evidence="6">
    <location>
        <begin position="245"/>
        <end position="256"/>
    </location>
</feature>
<dbReference type="GO" id="GO:0000795">
    <property type="term" value="C:synaptonemal complex"/>
    <property type="evidence" value="ECO:0007669"/>
    <property type="project" value="InterPro"/>
</dbReference>
<evidence type="ECO:0000313" key="8">
    <source>
        <dbReference type="EMBL" id="TKR60492.1"/>
    </source>
</evidence>
<evidence type="ECO:0000256" key="6">
    <source>
        <dbReference type="SAM" id="MobiDB-lite"/>
    </source>
</evidence>
<dbReference type="Pfam" id="PF14634">
    <property type="entry name" value="zf-RING_5"/>
    <property type="match status" value="1"/>
</dbReference>
<name>A0A4U5LWF4_STECR</name>
<dbReference type="GO" id="GO:0019789">
    <property type="term" value="F:SUMO transferase activity"/>
    <property type="evidence" value="ECO:0007669"/>
    <property type="project" value="InterPro"/>
</dbReference>
<dbReference type="AlphaFoldDB" id="A0A4U5LWF4"/>
<reference evidence="8 9" key="1">
    <citation type="journal article" date="2015" name="Genome Biol.">
        <title>Comparative genomics of Steinernema reveals deeply conserved gene regulatory networks.</title>
        <authorList>
            <person name="Dillman A.R."/>
            <person name="Macchietto M."/>
            <person name="Porter C.F."/>
            <person name="Rogers A."/>
            <person name="Williams B."/>
            <person name="Antoshechkin I."/>
            <person name="Lee M.M."/>
            <person name="Goodwin Z."/>
            <person name="Lu X."/>
            <person name="Lewis E.E."/>
            <person name="Goodrich-Blair H."/>
            <person name="Stock S.P."/>
            <person name="Adams B.J."/>
            <person name="Sternberg P.W."/>
            <person name="Mortazavi A."/>
        </authorList>
    </citation>
    <scope>NUCLEOTIDE SEQUENCE [LARGE SCALE GENOMIC DNA]</scope>
    <source>
        <strain evidence="8 9">ALL</strain>
    </source>
</reference>
<dbReference type="GO" id="GO:0008270">
    <property type="term" value="F:zinc ion binding"/>
    <property type="evidence" value="ECO:0007669"/>
    <property type="project" value="UniProtKB-KW"/>
</dbReference>
<gene>
    <name evidence="8" type="ORF">L596_027732</name>
</gene>
<feature type="domain" description="RING-type" evidence="7">
    <location>
        <begin position="66"/>
        <end position="117"/>
    </location>
</feature>
<evidence type="ECO:0000256" key="1">
    <source>
        <dbReference type="ARBA" id="ARBA00022723"/>
    </source>
</evidence>
<comment type="caution">
    <text evidence="8">The sequence shown here is derived from an EMBL/GenBank/DDBJ whole genome shotgun (WGS) entry which is preliminary data.</text>
</comment>
<dbReference type="PROSITE" id="PS50089">
    <property type="entry name" value="ZF_RING_2"/>
    <property type="match status" value="1"/>
</dbReference>
<dbReference type="Proteomes" id="UP000298663">
    <property type="component" value="Unassembled WGS sequence"/>
</dbReference>
<reference evidence="8 9" key="2">
    <citation type="journal article" date="2019" name="G3 (Bethesda)">
        <title>Hybrid Assembly of the Genome of the Entomopathogenic Nematode Steinernema carpocapsae Identifies the X-Chromosome.</title>
        <authorList>
            <person name="Serra L."/>
            <person name="Macchietto M."/>
            <person name="Macias-Munoz A."/>
            <person name="McGill C.J."/>
            <person name="Rodriguez I.M."/>
            <person name="Rodriguez B."/>
            <person name="Murad R."/>
            <person name="Mortazavi A."/>
        </authorList>
    </citation>
    <scope>NUCLEOTIDE SEQUENCE [LARGE SCALE GENOMIC DNA]</scope>
    <source>
        <strain evidence="8 9">ALL</strain>
    </source>
</reference>
<dbReference type="GO" id="GO:0007131">
    <property type="term" value="P:reciprocal meiotic recombination"/>
    <property type="evidence" value="ECO:0007669"/>
    <property type="project" value="InterPro"/>
</dbReference>
<keyword evidence="4" id="KW-0469">Meiosis</keyword>
<evidence type="ECO:0000256" key="3">
    <source>
        <dbReference type="ARBA" id="ARBA00022833"/>
    </source>
</evidence>